<comment type="catalytic activity">
    <reaction evidence="6">
        <text>P(1),P(4)-bis(5'-adenosyl) tetraphosphate + H2O = 2 ADP + 2 H(+)</text>
        <dbReference type="Rhea" id="RHEA:24252"/>
        <dbReference type="ChEBI" id="CHEBI:15377"/>
        <dbReference type="ChEBI" id="CHEBI:15378"/>
        <dbReference type="ChEBI" id="CHEBI:58141"/>
        <dbReference type="ChEBI" id="CHEBI:456216"/>
        <dbReference type="EC" id="3.6.1.41"/>
    </reaction>
</comment>
<dbReference type="InterPro" id="IPR005249">
    <property type="entry name" value="YqeK"/>
</dbReference>
<dbReference type="PROSITE" id="PS51831">
    <property type="entry name" value="HD"/>
    <property type="match status" value="1"/>
</dbReference>
<evidence type="ECO:0000256" key="1">
    <source>
        <dbReference type="ARBA" id="ARBA00012506"/>
    </source>
</evidence>
<dbReference type="PANTHER" id="PTHR35795:SF1">
    <property type="entry name" value="BIS(5'-NUCLEOSYL)-TETRAPHOSPHATASE, SYMMETRICAL"/>
    <property type="match status" value="1"/>
</dbReference>
<dbReference type="RefSeq" id="WP_052289957.1">
    <property type="nucleotide sequence ID" value="NZ_JTJC03000001.1"/>
</dbReference>
<dbReference type="SMART" id="SM00471">
    <property type="entry name" value="HDc"/>
    <property type="match status" value="1"/>
</dbReference>
<dbReference type="GO" id="GO:0008803">
    <property type="term" value="F:bis(5'-nucleosyl)-tetraphosphatase (symmetrical) activity"/>
    <property type="evidence" value="ECO:0007669"/>
    <property type="project" value="UniProtKB-EC"/>
</dbReference>
<evidence type="ECO:0000259" key="7">
    <source>
        <dbReference type="PROSITE" id="PS51831"/>
    </source>
</evidence>
<dbReference type="Proteomes" id="UP000031532">
    <property type="component" value="Unassembled WGS sequence"/>
</dbReference>
<sequence length="211" mass="24298">MLDLNHSSEYTTVKRERVLSWLSEHVPQSRIDHILRVEQMAVELAEHHRQNVEKAAMSGLMHDLAKYFKPAKLLEMARAEGLEIDPVMELHPHLLHADVSAIVARDTFGVQDEEVLQGIANHTLGRPEMTELSCIVFLADSIEPGRGDTPELKALRQMSYQNLSQAVWRTCDYSLKFLIETHCLIHPRTIATRNWFLNWVKSKHHSPHMLK</sequence>
<keyword evidence="3" id="KW-0547">Nucleotide-binding</keyword>
<evidence type="ECO:0000256" key="5">
    <source>
        <dbReference type="ARBA" id="ARBA00023004"/>
    </source>
</evidence>
<feature type="domain" description="HD" evidence="7">
    <location>
        <begin position="30"/>
        <end position="145"/>
    </location>
</feature>
<evidence type="ECO:0000313" key="8">
    <source>
        <dbReference type="EMBL" id="NHC33447.1"/>
    </source>
</evidence>
<name>A0A9X5E3M4_9CYAN</name>
<dbReference type="GO" id="GO:0000166">
    <property type="term" value="F:nucleotide binding"/>
    <property type="evidence" value="ECO:0007669"/>
    <property type="project" value="UniProtKB-KW"/>
</dbReference>
<evidence type="ECO:0000256" key="4">
    <source>
        <dbReference type="ARBA" id="ARBA00022801"/>
    </source>
</evidence>
<evidence type="ECO:0000256" key="6">
    <source>
        <dbReference type="ARBA" id="ARBA00049417"/>
    </source>
</evidence>
<gene>
    <name evidence="8" type="ORF">QH73_0002000</name>
</gene>
<evidence type="ECO:0000313" key="9">
    <source>
        <dbReference type="Proteomes" id="UP000031532"/>
    </source>
</evidence>
<keyword evidence="2" id="KW-0479">Metal-binding</keyword>
<dbReference type="InterPro" id="IPR003607">
    <property type="entry name" value="HD/PDEase_dom"/>
</dbReference>
<dbReference type="AlphaFoldDB" id="A0A9X5E3M4"/>
<comment type="caution">
    <text evidence="8">The sequence shown here is derived from an EMBL/GenBank/DDBJ whole genome shotgun (WGS) entry which is preliminary data.</text>
</comment>
<dbReference type="CDD" id="cd00077">
    <property type="entry name" value="HDc"/>
    <property type="match status" value="1"/>
</dbReference>
<proteinExistence type="predicted"/>
<evidence type="ECO:0000256" key="3">
    <source>
        <dbReference type="ARBA" id="ARBA00022741"/>
    </source>
</evidence>
<dbReference type="PANTHER" id="PTHR35795">
    <property type="entry name" value="SLR1885 PROTEIN"/>
    <property type="match status" value="1"/>
</dbReference>
<reference evidence="8 9" key="1">
    <citation type="journal article" date="2015" name="Genome Announc.">
        <title>Draft Genome Sequence of the Terrestrial Cyanobacterium Scytonema millei VB511283, Isolated from Eastern India.</title>
        <authorList>
            <person name="Sen D."/>
            <person name="Chandrababunaidu M.M."/>
            <person name="Singh D."/>
            <person name="Sanghi N."/>
            <person name="Ghorai A."/>
            <person name="Mishra G.P."/>
            <person name="Madduluri M."/>
            <person name="Adhikary S.P."/>
            <person name="Tripathy S."/>
        </authorList>
    </citation>
    <scope>NUCLEOTIDE SEQUENCE [LARGE SCALE GENOMIC DNA]</scope>
    <source>
        <strain evidence="8 9">VB511283</strain>
    </source>
</reference>
<dbReference type="OrthoDB" id="5295945at2"/>
<dbReference type="GO" id="GO:0046872">
    <property type="term" value="F:metal ion binding"/>
    <property type="evidence" value="ECO:0007669"/>
    <property type="project" value="UniProtKB-KW"/>
</dbReference>
<protein>
    <recommendedName>
        <fullName evidence="1">bis(5'-nucleosyl)-tetraphosphatase (symmetrical)</fullName>
        <ecNumber evidence="1">3.6.1.41</ecNumber>
    </recommendedName>
</protein>
<dbReference type="InterPro" id="IPR006674">
    <property type="entry name" value="HD_domain"/>
</dbReference>
<dbReference type="EC" id="3.6.1.41" evidence="1"/>
<dbReference type="Gene3D" id="1.10.3210.10">
    <property type="entry name" value="Hypothetical protein af1432"/>
    <property type="match status" value="1"/>
</dbReference>
<evidence type="ECO:0000256" key="2">
    <source>
        <dbReference type="ARBA" id="ARBA00022723"/>
    </source>
</evidence>
<keyword evidence="9" id="KW-1185">Reference proteome</keyword>
<dbReference type="InterPro" id="IPR051094">
    <property type="entry name" value="Diverse_Catalytic_Enzymes"/>
</dbReference>
<keyword evidence="4" id="KW-0378">Hydrolase</keyword>
<dbReference type="NCBIfam" id="TIGR00488">
    <property type="entry name" value="bis(5'-nucleosyl)-tetraphosphatase (symmetrical) YqeK"/>
    <property type="match status" value="1"/>
</dbReference>
<organism evidence="8 9">
    <name type="scientific">Scytonema millei VB511283</name>
    <dbReference type="NCBI Taxonomy" id="1245923"/>
    <lineage>
        <taxon>Bacteria</taxon>
        <taxon>Bacillati</taxon>
        <taxon>Cyanobacteriota</taxon>
        <taxon>Cyanophyceae</taxon>
        <taxon>Nostocales</taxon>
        <taxon>Scytonemataceae</taxon>
        <taxon>Scytonema</taxon>
    </lineage>
</organism>
<keyword evidence="5" id="KW-0408">Iron</keyword>
<dbReference type="EMBL" id="JTJC03000001">
    <property type="protein sequence ID" value="NHC33447.1"/>
    <property type="molecule type" value="Genomic_DNA"/>
</dbReference>
<dbReference type="Pfam" id="PF01966">
    <property type="entry name" value="HD"/>
    <property type="match status" value="1"/>
</dbReference>
<dbReference type="SUPFAM" id="SSF109604">
    <property type="entry name" value="HD-domain/PDEase-like"/>
    <property type="match status" value="1"/>
</dbReference>
<accession>A0A9X5E3M4</accession>